<dbReference type="AlphaFoldDB" id="Q4T866"/>
<feature type="non-terminal residue" evidence="1">
    <location>
        <position position="114"/>
    </location>
</feature>
<name>Q4T866_TETNG</name>
<reference evidence="1" key="2">
    <citation type="submission" date="2004-02" db="EMBL/GenBank/DDBJ databases">
        <authorList>
            <consortium name="Genoscope"/>
            <consortium name="Whitehead Institute Centre for Genome Research"/>
        </authorList>
    </citation>
    <scope>NUCLEOTIDE SEQUENCE</scope>
</reference>
<organism evidence="1">
    <name type="scientific">Tetraodon nigroviridis</name>
    <name type="common">Spotted green pufferfish</name>
    <name type="synonym">Chelonodon nigroviridis</name>
    <dbReference type="NCBI Taxonomy" id="99883"/>
    <lineage>
        <taxon>Eukaryota</taxon>
        <taxon>Metazoa</taxon>
        <taxon>Chordata</taxon>
        <taxon>Craniata</taxon>
        <taxon>Vertebrata</taxon>
        <taxon>Euteleostomi</taxon>
        <taxon>Actinopterygii</taxon>
        <taxon>Neopterygii</taxon>
        <taxon>Teleostei</taxon>
        <taxon>Neoteleostei</taxon>
        <taxon>Acanthomorphata</taxon>
        <taxon>Eupercaria</taxon>
        <taxon>Tetraodontiformes</taxon>
        <taxon>Tetradontoidea</taxon>
        <taxon>Tetraodontidae</taxon>
        <taxon>Tetraodon</taxon>
    </lineage>
</organism>
<protein>
    <submittedName>
        <fullName evidence="1">(spotted green pufferfish) hypothetical protein</fullName>
    </submittedName>
</protein>
<gene>
    <name evidence="1" type="ORF">GSTENG00005380001</name>
</gene>
<dbReference type="KEGG" id="tng:GSTEN00005380G001"/>
<dbReference type="OrthoDB" id="276323at2759"/>
<comment type="caution">
    <text evidence="1">The sequence shown here is derived from an EMBL/GenBank/DDBJ whole genome shotgun (WGS) entry which is preliminary data.</text>
</comment>
<reference evidence="1" key="1">
    <citation type="journal article" date="2004" name="Nature">
        <title>Genome duplication in the teleost fish Tetraodon nigroviridis reveals the early vertebrate proto-karyotype.</title>
        <authorList>
            <person name="Jaillon O."/>
            <person name="Aury J.-M."/>
            <person name="Brunet F."/>
            <person name="Petit J.-L."/>
            <person name="Stange-Thomann N."/>
            <person name="Mauceli E."/>
            <person name="Bouneau L."/>
            <person name="Fischer C."/>
            <person name="Ozouf-Costaz C."/>
            <person name="Bernot A."/>
            <person name="Nicaud S."/>
            <person name="Jaffe D."/>
            <person name="Fisher S."/>
            <person name="Lutfalla G."/>
            <person name="Dossat C."/>
            <person name="Segurens B."/>
            <person name="Dasilva C."/>
            <person name="Salanoubat M."/>
            <person name="Levy M."/>
            <person name="Boudet N."/>
            <person name="Castellano S."/>
            <person name="Anthouard V."/>
            <person name="Jubin C."/>
            <person name="Castelli V."/>
            <person name="Katinka M."/>
            <person name="Vacherie B."/>
            <person name="Biemont C."/>
            <person name="Skalli Z."/>
            <person name="Cattolico L."/>
            <person name="Poulain J."/>
            <person name="De Berardinis V."/>
            <person name="Cruaud C."/>
            <person name="Duprat S."/>
            <person name="Brottier P."/>
            <person name="Coutanceau J.-P."/>
            <person name="Gouzy J."/>
            <person name="Parra G."/>
            <person name="Lardier G."/>
            <person name="Chapple C."/>
            <person name="McKernan K.J."/>
            <person name="McEwan P."/>
            <person name="Bosak S."/>
            <person name="Kellis M."/>
            <person name="Volff J.-N."/>
            <person name="Guigo R."/>
            <person name="Zody M.C."/>
            <person name="Mesirov J."/>
            <person name="Lindblad-Toh K."/>
            <person name="Birren B."/>
            <person name="Nusbaum C."/>
            <person name="Kahn D."/>
            <person name="Robinson-Rechavi M."/>
            <person name="Laudet V."/>
            <person name="Schachter V."/>
            <person name="Quetier F."/>
            <person name="Saurin W."/>
            <person name="Scarpelli C."/>
            <person name="Wincker P."/>
            <person name="Lander E.S."/>
            <person name="Weissenbach J."/>
            <person name="Roest Crollius H."/>
        </authorList>
    </citation>
    <scope>NUCLEOTIDE SEQUENCE [LARGE SCALE GENOMIC DNA]</scope>
</reference>
<dbReference type="PANTHER" id="PTHR16206">
    <property type="entry name" value="DEP DOMAIN-CONTAINING"/>
    <property type="match status" value="1"/>
</dbReference>
<sequence>RKDEWLSAALDCLVFLPDLPVAELSRELPHCFLLDHNRCEPSTVAAGSHDTGAHRPPLLPQHMTHVYTAITDLLANAKWATALEALQLCLKLLPLACRDELCKLLTFMALAADH</sequence>
<evidence type="ECO:0000313" key="1">
    <source>
        <dbReference type="EMBL" id="CAF90916.1"/>
    </source>
</evidence>
<feature type="non-terminal residue" evidence="1">
    <location>
        <position position="1"/>
    </location>
</feature>
<proteinExistence type="predicted"/>
<dbReference type="PANTHER" id="PTHR16206:SF9">
    <property type="entry name" value="DEP DOMAIN-CONTAINING PROTEIN 7"/>
    <property type="match status" value="1"/>
</dbReference>
<dbReference type="EMBL" id="CAAE01007882">
    <property type="protein sequence ID" value="CAF90916.1"/>
    <property type="molecule type" value="Genomic_DNA"/>
</dbReference>
<accession>Q4T866</accession>